<dbReference type="InterPro" id="IPR006612">
    <property type="entry name" value="THAP_Znf"/>
</dbReference>
<evidence type="ECO:0000256" key="4">
    <source>
        <dbReference type="ARBA" id="ARBA00022833"/>
    </source>
</evidence>
<keyword evidence="11" id="KW-1185">Reference proteome</keyword>
<dbReference type="AlphaFoldDB" id="A0A8C6UNG6"/>
<keyword evidence="4" id="KW-0862">Zinc</keyword>
<evidence type="ECO:0000313" key="11">
    <source>
        <dbReference type="Proteomes" id="UP000694523"/>
    </source>
</evidence>
<evidence type="ECO:0000256" key="1">
    <source>
        <dbReference type="ARBA" id="ARBA00001968"/>
    </source>
</evidence>
<evidence type="ECO:0000256" key="6">
    <source>
        <dbReference type="SAM" id="Coils"/>
    </source>
</evidence>
<reference evidence="10" key="2">
    <citation type="submission" date="2025-09" db="UniProtKB">
        <authorList>
            <consortium name="Ensembl"/>
        </authorList>
    </citation>
    <scope>IDENTIFICATION</scope>
</reference>
<reference evidence="10" key="1">
    <citation type="submission" date="2025-08" db="UniProtKB">
        <authorList>
            <consortium name="Ensembl"/>
        </authorList>
    </citation>
    <scope>IDENTIFICATION</scope>
</reference>
<evidence type="ECO:0000259" key="8">
    <source>
        <dbReference type="Pfam" id="PF13359"/>
    </source>
</evidence>
<organism evidence="10 11">
    <name type="scientific">Neogobius melanostomus</name>
    <name type="common">round goby</name>
    <dbReference type="NCBI Taxonomy" id="47308"/>
    <lineage>
        <taxon>Eukaryota</taxon>
        <taxon>Metazoa</taxon>
        <taxon>Chordata</taxon>
        <taxon>Craniata</taxon>
        <taxon>Vertebrata</taxon>
        <taxon>Euteleostomi</taxon>
        <taxon>Actinopterygii</taxon>
        <taxon>Neopterygii</taxon>
        <taxon>Teleostei</taxon>
        <taxon>Neoteleostei</taxon>
        <taxon>Acanthomorphata</taxon>
        <taxon>Gobiaria</taxon>
        <taxon>Gobiiformes</taxon>
        <taxon>Gobioidei</taxon>
        <taxon>Gobiidae</taxon>
        <taxon>Benthophilinae</taxon>
        <taxon>Neogobiini</taxon>
        <taxon>Neogobius</taxon>
    </lineage>
</organism>
<name>A0A8C6UNG6_9GOBI</name>
<feature type="domain" description="THAP-type" evidence="7">
    <location>
        <begin position="12"/>
        <end position="91"/>
    </location>
</feature>
<keyword evidence="3" id="KW-0863">Zinc-finger</keyword>
<dbReference type="Proteomes" id="UP000694523">
    <property type="component" value="Unplaced"/>
</dbReference>
<protein>
    <recommendedName>
        <fullName evidence="12">THAP-type domain-containing protein</fullName>
    </recommendedName>
</protein>
<evidence type="ECO:0000256" key="5">
    <source>
        <dbReference type="ARBA" id="ARBA00023125"/>
    </source>
</evidence>
<dbReference type="Ensembl" id="ENSNMLT00000043314.1">
    <property type="protein sequence ID" value="ENSNMLP00000038919.1"/>
    <property type="gene ID" value="ENSNMLG00000023987.1"/>
</dbReference>
<dbReference type="Pfam" id="PF05485">
    <property type="entry name" value="THAP"/>
    <property type="match status" value="1"/>
</dbReference>
<dbReference type="GO" id="GO:0003677">
    <property type="term" value="F:DNA binding"/>
    <property type="evidence" value="ECO:0007669"/>
    <property type="project" value="UniProtKB-KW"/>
</dbReference>
<evidence type="ECO:0000256" key="3">
    <source>
        <dbReference type="ARBA" id="ARBA00022771"/>
    </source>
</evidence>
<keyword evidence="2" id="KW-0479">Metal-binding</keyword>
<evidence type="ECO:0000259" key="9">
    <source>
        <dbReference type="Pfam" id="PF13613"/>
    </source>
</evidence>
<keyword evidence="6" id="KW-0175">Coiled coil</keyword>
<dbReference type="InterPro" id="IPR027805">
    <property type="entry name" value="Transposase_HTH_dom"/>
</dbReference>
<keyword evidence="5" id="KW-0238">DNA-binding</keyword>
<dbReference type="PANTHER" id="PTHR23080:SF144">
    <property type="entry name" value="SPINDLE AND KINETOCHORE ASSOCIATED COMPLEX SUBUNIT 3"/>
    <property type="match status" value="1"/>
</dbReference>
<sequence>MNSRGRSHDRRTNTKIEGLSFYGFPTWKQREGAHVADVTKRRRLAWIAAVGRSSIQFSNIPTYFMVCSKHFHSGKPAYEMNETDPDWAPTLLMGPSKVPASQSDRHGSWRTQQRAEVGDFQNGATENRSVAPAEVGDEALEMIVTGEDQQHTRQEMEAVDKGFVGQVEPMVEHANVENGDQTEGDLKAKRQRLDCEFCEQSRAEIKRLLEENRELRSELNKRELNHDFLKDDSEKVRYYTGLPCFSILFSLFSHVKSFLPAAKKLSPFQVLFLTLMRLRLDLPVQHLCHLFSVSHEALSSAFADTIDVLHVRLGPLVHWPGRRGLQATMPHEFAETFGKHVAIIVDCFEIRTERPSRLKASAQTYSQFKGTHTMKYLIGITPLGSISFVSKGWGGRTSNEDITEKCGLLNKLLPGDVVLAGGGFDVQNAAGMMCAKVKIPLFAKGLSQLDTKDIKASAHLRTHVERVVGSVHNRFKMLHTKIPIRLLLPCENEEMTLLDKLVNVCCILVNMCPSGVVKPKGK</sequence>
<dbReference type="Pfam" id="PF13359">
    <property type="entry name" value="DDE_Tnp_4"/>
    <property type="match status" value="1"/>
</dbReference>
<evidence type="ECO:0000259" key="7">
    <source>
        <dbReference type="Pfam" id="PF05485"/>
    </source>
</evidence>
<accession>A0A8C6UNG6</accession>
<evidence type="ECO:0000256" key="2">
    <source>
        <dbReference type="ARBA" id="ARBA00022723"/>
    </source>
</evidence>
<dbReference type="Pfam" id="PF13613">
    <property type="entry name" value="HTH_Tnp_4"/>
    <property type="match status" value="1"/>
</dbReference>
<feature type="domain" description="Transposase Helix-turn-helix" evidence="9">
    <location>
        <begin position="263"/>
        <end position="315"/>
    </location>
</feature>
<dbReference type="InterPro" id="IPR027806">
    <property type="entry name" value="HARBI1_dom"/>
</dbReference>
<proteinExistence type="predicted"/>
<comment type="cofactor">
    <cofactor evidence="1">
        <name>a divalent metal cation</name>
        <dbReference type="ChEBI" id="CHEBI:60240"/>
    </cofactor>
</comment>
<evidence type="ECO:0008006" key="12">
    <source>
        <dbReference type="Google" id="ProtNLM"/>
    </source>
</evidence>
<feature type="coiled-coil region" evidence="6">
    <location>
        <begin position="198"/>
        <end position="232"/>
    </location>
</feature>
<feature type="domain" description="DDE Tnp4" evidence="8">
    <location>
        <begin position="345"/>
        <end position="510"/>
    </location>
</feature>
<dbReference type="SUPFAM" id="SSF57716">
    <property type="entry name" value="Glucocorticoid receptor-like (DNA-binding domain)"/>
    <property type="match status" value="1"/>
</dbReference>
<evidence type="ECO:0000313" key="10">
    <source>
        <dbReference type="Ensembl" id="ENSNMLP00000038919.1"/>
    </source>
</evidence>
<dbReference type="GO" id="GO:0008270">
    <property type="term" value="F:zinc ion binding"/>
    <property type="evidence" value="ECO:0007669"/>
    <property type="project" value="UniProtKB-KW"/>
</dbReference>
<dbReference type="PANTHER" id="PTHR23080">
    <property type="entry name" value="THAP DOMAIN PROTEIN"/>
    <property type="match status" value="1"/>
</dbReference>